<dbReference type="OrthoDB" id="9802304at2"/>
<dbReference type="PROSITE" id="PS51880">
    <property type="entry name" value="TGS"/>
    <property type="match status" value="1"/>
</dbReference>
<keyword evidence="6 13" id="KW-0547">Nucleotide-binding</keyword>
<dbReference type="InterPro" id="IPR036621">
    <property type="entry name" value="Anticodon-bd_dom_sf"/>
</dbReference>
<dbReference type="Gene3D" id="3.40.50.800">
    <property type="entry name" value="Anticodon-binding domain"/>
    <property type="match status" value="1"/>
</dbReference>
<name>C8WZ70_DESRD</name>
<keyword evidence="5 13" id="KW-0479">Metal-binding</keyword>
<dbReference type="PRINTS" id="PR01047">
    <property type="entry name" value="TRNASYNTHTHR"/>
</dbReference>
<dbReference type="Gene3D" id="3.30.54.20">
    <property type="match status" value="1"/>
</dbReference>
<dbReference type="Proteomes" id="UP000001052">
    <property type="component" value="Chromosome"/>
</dbReference>
<dbReference type="KEGG" id="drt:Dret_0043"/>
<dbReference type="SUPFAM" id="SSF55681">
    <property type="entry name" value="Class II aaRS and biotin synthetases"/>
    <property type="match status" value="1"/>
</dbReference>
<keyword evidence="17" id="KW-1185">Reference proteome</keyword>
<dbReference type="PROSITE" id="PS50862">
    <property type="entry name" value="AA_TRNA_LIGASE_II"/>
    <property type="match status" value="1"/>
</dbReference>
<evidence type="ECO:0000256" key="9">
    <source>
        <dbReference type="ARBA" id="ARBA00022884"/>
    </source>
</evidence>
<reference evidence="17" key="1">
    <citation type="submission" date="2009-09" db="EMBL/GenBank/DDBJ databases">
        <title>The complete chromosome of Desulfohalobium retbaense DSM 5692.</title>
        <authorList>
            <consortium name="US DOE Joint Genome Institute (JGI-PGF)"/>
            <person name="Lucas S."/>
            <person name="Copeland A."/>
            <person name="Lapidus A."/>
            <person name="Glavina del Rio T."/>
            <person name="Dalin E."/>
            <person name="Tice H."/>
            <person name="Bruce D."/>
            <person name="Goodwin L."/>
            <person name="Pitluck S."/>
            <person name="Kyrpides N."/>
            <person name="Mavromatis K."/>
            <person name="Ivanova N."/>
            <person name="Mikhailova N."/>
            <person name="Munk A.C."/>
            <person name="Brettin T."/>
            <person name="Detter J.C."/>
            <person name="Han C."/>
            <person name="Tapia R."/>
            <person name="Larimer F."/>
            <person name="Land M."/>
            <person name="Hauser L."/>
            <person name="Markowitz V."/>
            <person name="Cheng J.-F."/>
            <person name="Hugenholtz P."/>
            <person name="Woyke T."/>
            <person name="Wu D."/>
            <person name="Spring S."/>
            <person name="Klenk H.-P."/>
            <person name="Eisen J.A."/>
        </authorList>
    </citation>
    <scope>NUCLEOTIDE SEQUENCE [LARGE SCALE GENOMIC DNA]</scope>
    <source>
        <strain evidence="17">DSM 5692</strain>
    </source>
</reference>
<evidence type="ECO:0000256" key="11">
    <source>
        <dbReference type="ARBA" id="ARBA00023146"/>
    </source>
</evidence>
<proteinExistence type="inferred from homology"/>
<dbReference type="FunFam" id="3.30.930.10:FF:000002">
    <property type="entry name" value="Threonine--tRNA ligase"/>
    <property type="match status" value="1"/>
</dbReference>
<dbReference type="EC" id="6.1.1.3" evidence="13"/>
<feature type="region of interest" description="Catalytic" evidence="13">
    <location>
        <begin position="241"/>
        <end position="532"/>
    </location>
</feature>
<dbReference type="HOGENOM" id="CLU_008554_0_1_7"/>
<dbReference type="NCBIfam" id="TIGR00418">
    <property type="entry name" value="thrS"/>
    <property type="match status" value="1"/>
</dbReference>
<evidence type="ECO:0000256" key="7">
    <source>
        <dbReference type="ARBA" id="ARBA00022833"/>
    </source>
</evidence>
<reference evidence="16 17" key="2">
    <citation type="journal article" date="2010" name="Stand. Genomic Sci.">
        <title>Complete genome sequence of Desulfohalobium retbaense type strain (HR(100)).</title>
        <authorList>
            <person name="Spring S."/>
            <person name="Nolan M."/>
            <person name="Lapidus A."/>
            <person name="Glavina Del Rio T."/>
            <person name="Copeland A."/>
            <person name="Tice H."/>
            <person name="Cheng J.F."/>
            <person name="Lucas S."/>
            <person name="Land M."/>
            <person name="Chen F."/>
            <person name="Bruce D."/>
            <person name="Goodwin L."/>
            <person name="Pitluck S."/>
            <person name="Ivanova N."/>
            <person name="Mavromatis K."/>
            <person name="Mikhailova N."/>
            <person name="Pati A."/>
            <person name="Chen A."/>
            <person name="Palaniappan K."/>
            <person name="Hauser L."/>
            <person name="Chang Y.J."/>
            <person name="Jeffries C.D."/>
            <person name="Munk C."/>
            <person name="Kiss H."/>
            <person name="Chain P."/>
            <person name="Han C."/>
            <person name="Brettin T."/>
            <person name="Detter J.C."/>
            <person name="Schuler E."/>
            <person name="Goker M."/>
            <person name="Rohde M."/>
            <person name="Bristow J."/>
            <person name="Eisen J.A."/>
            <person name="Markowitz V."/>
            <person name="Hugenholtz P."/>
            <person name="Kyrpides N.C."/>
            <person name="Klenk H.P."/>
        </authorList>
    </citation>
    <scope>NUCLEOTIDE SEQUENCE [LARGE SCALE GENOMIC DNA]</scope>
    <source>
        <strain evidence="16 17">DSM 5692</strain>
    </source>
</reference>
<dbReference type="InterPro" id="IPR002314">
    <property type="entry name" value="aa-tRNA-synt_IIb"/>
</dbReference>
<dbReference type="GO" id="GO:0000049">
    <property type="term" value="F:tRNA binding"/>
    <property type="evidence" value="ECO:0007669"/>
    <property type="project" value="UniProtKB-KW"/>
</dbReference>
<dbReference type="InterPro" id="IPR006195">
    <property type="entry name" value="aa-tRNA-synth_II"/>
</dbReference>
<dbReference type="InterPro" id="IPR004095">
    <property type="entry name" value="TGS"/>
</dbReference>
<comment type="cofactor">
    <cofactor evidence="13">
        <name>Zn(2+)</name>
        <dbReference type="ChEBI" id="CHEBI:29105"/>
    </cofactor>
    <text evidence="13">Binds 1 zinc ion per subunit.</text>
</comment>
<evidence type="ECO:0000256" key="3">
    <source>
        <dbReference type="ARBA" id="ARBA00022555"/>
    </source>
</evidence>
<dbReference type="PANTHER" id="PTHR11451:SF44">
    <property type="entry name" value="THREONINE--TRNA LIGASE, CHLOROPLASTIC_MITOCHONDRIAL 2"/>
    <property type="match status" value="1"/>
</dbReference>
<evidence type="ECO:0000256" key="8">
    <source>
        <dbReference type="ARBA" id="ARBA00022840"/>
    </source>
</evidence>
<dbReference type="HAMAP" id="MF_00184">
    <property type="entry name" value="Thr_tRNA_synth"/>
    <property type="match status" value="1"/>
</dbReference>
<dbReference type="FunFam" id="3.30.54.20:FF:000002">
    <property type="entry name" value="Threonine--tRNA ligase"/>
    <property type="match status" value="1"/>
</dbReference>
<dbReference type="InterPro" id="IPR004154">
    <property type="entry name" value="Anticodon-bd"/>
</dbReference>
<dbReference type="STRING" id="485915.Dret_0043"/>
<evidence type="ECO:0000256" key="5">
    <source>
        <dbReference type="ARBA" id="ARBA00022723"/>
    </source>
</evidence>
<protein>
    <recommendedName>
        <fullName evidence="13">Threonine--tRNA ligase</fullName>
        <ecNumber evidence="13">6.1.1.3</ecNumber>
    </recommendedName>
    <alternativeName>
        <fullName evidence="13">Threonyl-tRNA synthetase</fullName>
        <shortName evidence="13">ThrRS</shortName>
    </alternativeName>
</protein>
<comment type="subcellular location">
    <subcellularLocation>
        <location evidence="13">Cytoplasm</location>
    </subcellularLocation>
</comment>
<feature type="domain" description="Aminoacyl-transfer RNA synthetases class-II family profile" evidence="14">
    <location>
        <begin position="241"/>
        <end position="532"/>
    </location>
</feature>
<feature type="binding site" evidence="13">
    <location>
        <position position="384"/>
    </location>
    <ligand>
        <name>Zn(2+)</name>
        <dbReference type="ChEBI" id="CHEBI:29105"/>
        <note>catalytic</note>
    </ligand>
</feature>
<dbReference type="RefSeq" id="WP_015750505.1">
    <property type="nucleotide sequence ID" value="NC_013223.1"/>
</dbReference>
<dbReference type="CDD" id="cd00771">
    <property type="entry name" value="ThrRS_core"/>
    <property type="match status" value="1"/>
</dbReference>
<organism evidence="16 17">
    <name type="scientific">Desulfohalobium retbaense (strain ATCC 49708 / DSM 5692 / JCM 16813 / HR100)</name>
    <dbReference type="NCBI Taxonomy" id="485915"/>
    <lineage>
        <taxon>Bacteria</taxon>
        <taxon>Pseudomonadati</taxon>
        <taxon>Thermodesulfobacteriota</taxon>
        <taxon>Desulfovibrionia</taxon>
        <taxon>Desulfovibrionales</taxon>
        <taxon>Desulfohalobiaceae</taxon>
        <taxon>Desulfohalobium</taxon>
    </lineage>
</organism>
<dbReference type="Pfam" id="PF07973">
    <property type="entry name" value="tRNA_SAD"/>
    <property type="match status" value="1"/>
</dbReference>
<keyword evidence="7 13" id="KW-0862">Zinc</keyword>
<dbReference type="EMBL" id="CP001734">
    <property type="protein sequence ID" value="ACV67345.1"/>
    <property type="molecule type" value="Genomic_DNA"/>
</dbReference>
<dbReference type="InterPro" id="IPR012947">
    <property type="entry name" value="tRNA_SAD"/>
</dbReference>
<evidence type="ECO:0000256" key="13">
    <source>
        <dbReference type="HAMAP-Rule" id="MF_00184"/>
    </source>
</evidence>
<dbReference type="PANTHER" id="PTHR11451">
    <property type="entry name" value="THREONINE-TRNA LIGASE"/>
    <property type="match status" value="1"/>
</dbReference>
<dbReference type="GO" id="GO:0005829">
    <property type="term" value="C:cytosol"/>
    <property type="evidence" value="ECO:0007669"/>
    <property type="project" value="TreeGrafter"/>
</dbReference>
<feature type="binding site" evidence="13">
    <location>
        <position position="333"/>
    </location>
    <ligand>
        <name>Zn(2+)</name>
        <dbReference type="ChEBI" id="CHEBI:29105"/>
        <note>catalytic</note>
    </ligand>
</feature>
<dbReference type="InterPro" id="IPR002320">
    <property type="entry name" value="Thr-tRNA-ligase_IIa"/>
</dbReference>
<evidence type="ECO:0000313" key="17">
    <source>
        <dbReference type="Proteomes" id="UP000001052"/>
    </source>
</evidence>
<evidence type="ECO:0000256" key="2">
    <source>
        <dbReference type="ARBA" id="ARBA00022490"/>
    </source>
</evidence>
<keyword evidence="2 13" id="KW-0963">Cytoplasm</keyword>
<dbReference type="InterPro" id="IPR018163">
    <property type="entry name" value="Thr/Ala-tRNA-synth_IIc_edit"/>
</dbReference>
<dbReference type="AlphaFoldDB" id="C8WZ70"/>
<evidence type="ECO:0000259" key="14">
    <source>
        <dbReference type="PROSITE" id="PS50862"/>
    </source>
</evidence>
<evidence type="ECO:0000256" key="4">
    <source>
        <dbReference type="ARBA" id="ARBA00022598"/>
    </source>
</evidence>
<comment type="catalytic activity">
    <reaction evidence="12 13">
        <text>tRNA(Thr) + L-threonine + ATP = L-threonyl-tRNA(Thr) + AMP + diphosphate + H(+)</text>
        <dbReference type="Rhea" id="RHEA:24624"/>
        <dbReference type="Rhea" id="RHEA-COMP:9670"/>
        <dbReference type="Rhea" id="RHEA-COMP:9704"/>
        <dbReference type="ChEBI" id="CHEBI:15378"/>
        <dbReference type="ChEBI" id="CHEBI:30616"/>
        <dbReference type="ChEBI" id="CHEBI:33019"/>
        <dbReference type="ChEBI" id="CHEBI:57926"/>
        <dbReference type="ChEBI" id="CHEBI:78442"/>
        <dbReference type="ChEBI" id="CHEBI:78534"/>
        <dbReference type="ChEBI" id="CHEBI:456215"/>
        <dbReference type="EC" id="6.1.1.3"/>
    </reaction>
</comment>
<evidence type="ECO:0000313" key="16">
    <source>
        <dbReference type="EMBL" id="ACV67345.1"/>
    </source>
</evidence>
<dbReference type="GO" id="GO:0006435">
    <property type="term" value="P:threonyl-tRNA aminoacylation"/>
    <property type="evidence" value="ECO:0007669"/>
    <property type="project" value="UniProtKB-UniRule"/>
</dbReference>
<keyword evidence="4 13" id="KW-0436">Ligase</keyword>
<comment type="subunit">
    <text evidence="13">Homodimer.</text>
</comment>
<evidence type="ECO:0000256" key="1">
    <source>
        <dbReference type="ARBA" id="ARBA00008226"/>
    </source>
</evidence>
<keyword evidence="11 13" id="KW-0030">Aminoacyl-tRNA synthetase</keyword>
<dbReference type="InterPro" id="IPR047246">
    <property type="entry name" value="ThrRS_anticodon"/>
</dbReference>
<dbReference type="InterPro" id="IPR045864">
    <property type="entry name" value="aa-tRNA-synth_II/BPL/LPL"/>
</dbReference>
<evidence type="ECO:0000256" key="6">
    <source>
        <dbReference type="ARBA" id="ARBA00022741"/>
    </source>
</evidence>
<dbReference type="SUPFAM" id="SSF52954">
    <property type="entry name" value="Class II aaRS ABD-related"/>
    <property type="match status" value="1"/>
</dbReference>
<accession>C8WZ70</accession>
<feature type="domain" description="TGS" evidence="15">
    <location>
        <begin position="1"/>
        <end position="60"/>
    </location>
</feature>
<dbReference type="FunFam" id="3.30.980.10:FF:000005">
    <property type="entry name" value="Threonyl-tRNA synthetase, mitochondrial"/>
    <property type="match status" value="1"/>
</dbReference>
<keyword evidence="8 13" id="KW-0067">ATP-binding</keyword>
<dbReference type="eggNOG" id="COG0441">
    <property type="taxonomic scope" value="Bacteria"/>
</dbReference>
<dbReference type="GO" id="GO:0005524">
    <property type="term" value="F:ATP binding"/>
    <property type="evidence" value="ECO:0007669"/>
    <property type="project" value="UniProtKB-UniRule"/>
</dbReference>
<sequence>MQVRIADNEVEVPSGQSCAEALAQAVSKKKMKQVVAGKCGETVLDLRDPVPEGCSELEPVFAESPEGLAVIRHSTAHVMAEAVKSLFPTAKVTIGPDIEDGFYYDFDFERSFTPEDLEAIEKEMEKSVGADMPFERREVSVDEAKKFFLHQNESYKIELLEEMDADRVTLYTHNGFTDLCRGPHVPSTGYLSAFKLMKVAGAYWRGDENRTMLQRIYGTAWARPKDLKNYLQQLEEAKKRDHRKLGAQLDLFSFSEEAGPGMPLWHPKGALIRTILEDFSRKEHLRRGYQLVQGPTLLRQELWQRSGHYDNYRENMYFTEIDDQAYGIKPMNCLAHMLIYNTKIRSYRDLPIRYFELGTVHRHEKSGVLHGLLRVRQFTQDDAHILCRPDQLQDEISKIVRFVQDVLGLFGFDYEVEISTRPEKSIGSDDAWDRATDALTKALDELGVEYGICAGDGAFYGPKIDMKLKDALGRKWQCTTIQCDFTLPERFDLVYVGQDGQRHRPVMLHRAMLGAIERFLGVLLEHYAGALPTWLMPEQARVLNITDDHAEYAQQCVDQLRAAGIRAEADLRNEKLGYKVREAQMEKIPYVLVVGEQEVATSGANLRLRGGKNIGVLPVDDIIDRIRHDCLEPFKRGGMRYSFAYESTP</sequence>
<dbReference type="Gene3D" id="3.30.930.10">
    <property type="entry name" value="Bira Bifunctional Protein, Domain 2"/>
    <property type="match status" value="1"/>
</dbReference>
<dbReference type="SUPFAM" id="SSF55186">
    <property type="entry name" value="ThrRS/AlaRS common domain"/>
    <property type="match status" value="1"/>
</dbReference>
<dbReference type="GO" id="GO:0004829">
    <property type="term" value="F:threonine-tRNA ligase activity"/>
    <property type="evidence" value="ECO:0007669"/>
    <property type="project" value="UniProtKB-UniRule"/>
</dbReference>
<dbReference type="CDD" id="cd00860">
    <property type="entry name" value="ThrRS_anticodon"/>
    <property type="match status" value="1"/>
</dbReference>
<evidence type="ECO:0000256" key="12">
    <source>
        <dbReference type="ARBA" id="ARBA00049515"/>
    </source>
</evidence>
<dbReference type="GO" id="GO:0046872">
    <property type="term" value="F:metal ion binding"/>
    <property type="evidence" value="ECO:0007669"/>
    <property type="project" value="UniProtKB-KW"/>
</dbReference>
<keyword evidence="10 13" id="KW-0648">Protein biosynthesis</keyword>
<evidence type="ECO:0000259" key="15">
    <source>
        <dbReference type="PROSITE" id="PS51880"/>
    </source>
</evidence>
<feature type="binding site" evidence="13">
    <location>
        <position position="509"/>
    </location>
    <ligand>
        <name>Zn(2+)</name>
        <dbReference type="ChEBI" id="CHEBI:29105"/>
        <note>catalytic</note>
    </ligand>
</feature>
<dbReference type="Pfam" id="PF00587">
    <property type="entry name" value="tRNA-synt_2b"/>
    <property type="match status" value="1"/>
</dbReference>
<gene>
    <name evidence="13" type="primary">thrS</name>
    <name evidence="16" type="ordered locus">Dret_0043</name>
</gene>
<dbReference type="FunFam" id="3.40.50.800:FF:000001">
    <property type="entry name" value="Threonine--tRNA ligase"/>
    <property type="match status" value="1"/>
</dbReference>
<dbReference type="Gene3D" id="3.30.980.10">
    <property type="entry name" value="Threonyl-trna Synthetase, Chain A, domain 2"/>
    <property type="match status" value="1"/>
</dbReference>
<evidence type="ECO:0000256" key="10">
    <source>
        <dbReference type="ARBA" id="ARBA00022917"/>
    </source>
</evidence>
<dbReference type="Pfam" id="PF03129">
    <property type="entry name" value="HGTP_anticodon"/>
    <property type="match status" value="1"/>
</dbReference>
<dbReference type="SMART" id="SM00863">
    <property type="entry name" value="tRNA_SAD"/>
    <property type="match status" value="1"/>
</dbReference>
<keyword evidence="3 13" id="KW-0820">tRNA-binding</keyword>
<comment type="similarity">
    <text evidence="1 13">Belongs to the class-II aminoacyl-tRNA synthetase family.</text>
</comment>
<keyword evidence="9 13" id="KW-0694">RNA-binding</keyword>
<dbReference type="InterPro" id="IPR033728">
    <property type="entry name" value="ThrRS_core"/>
</dbReference>